<dbReference type="SUPFAM" id="SSF46785">
    <property type="entry name" value="Winged helix' DNA-binding domain"/>
    <property type="match status" value="1"/>
</dbReference>
<dbReference type="GO" id="GO:0003700">
    <property type="term" value="F:DNA-binding transcription factor activity"/>
    <property type="evidence" value="ECO:0007669"/>
    <property type="project" value="InterPro"/>
</dbReference>
<dbReference type="Pfam" id="PF12840">
    <property type="entry name" value="HTH_20"/>
    <property type="match status" value="1"/>
</dbReference>
<dbReference type="Gene3D" id="1.10.10.10">
    <property type="entry name" value="Winged helix-like DNA-binding domain superfamily/Winged helix DNA-binding domain"/>
    <property type="match status" value="1"/>
</dbReference>
<evidence type="ECO:0000313" key="3">
    <source>
        <dbReference type="Proteomes" id="UP000324351"/>
    </source>
</evidence>
<accession>A0A5B1LUR8</accession>
<feature type="domain" description="HTH arsR-type" evidence="1">
    <location>
        <begin position="1"/>
        <end position="109"/>
    </location>
</feature>
<dbReference type="InterPro" id="IPR001845">
    <property type="entry name" value="HTH_ArsR_DNA-bd_dom"/>
</dbReference>
<organism evidence="2 3">
    <name type="scientific">Nocardioides antri</name>
    <dbReference type="NCBI Taxonomy" id="2607659"/>
    <lineage>
        <taxon>Bacteria</taxon>
        <taxon>Bacillati</taxon>
        <taxon>Actinomycetota</taxon>
        <taxon>Actinomycetes</taxon>
        <taxon>Propionibacteriales</taxon>
        <taxon>Nocardioidaceae</taxon>
        <taxon>Nocardioides</taxon>
    </lineage>
</organism>
<proteinExistence type="predicted"/>
<gene>
    <name evidence="2" type="ORF">F0U47_18680</name>
</gene>
<dbReference type="InterPro" id="IPR011991">
    <property type="entry name" value="ArsR-like_HTH"/>
</dbReference>
<reference evidence="2 3" key="2">
    <citation type="submission" date="2019-09" db="EMBL/GenBank/DDBJ databases">
        <authorList>
            <person name="Jin C."/>
        </authorList>
    </citation>
    <scope>NUCLEOTIDE SEQUENCE [LARGE SCALE GENOMIC DNA]</scope>
    <source>
        <strain evidence="2 3">BN140041</strain>
    </source>
</reference>
<dbReference type="InterPro" id="IPR036390">
    <property type="entry name" value="WH_DNA-bd_sf"/>
</dbReference>
<dbReference type="AlphaFoldDB" id="A0A5B1LUR8"/>
<dbReference type="SMART" id="SM00418">
    <property type="entry name" value="HTH_ARSR"/>
    <property type="match status" value="1"/>
</dbReference>
<dbReference type="RefSeq" id="WP_149751997.1">
    <property type="nucleotide sequence ID" value="NZ_VUJW01000012.1"/>
</dbReference>
<evidence type="ECO:0000313" key="2">
    <source>
        <dbReference type="EMBL" id="KAA1424266.1"/>
    </source>
</evidence>
<name>A0A5B1LUR8_9ACTN</name>
<comment type="caution">
    <text evidence="2">The sequence shown here is derived from an EMBL/GenBank/DDBJ whole genome shotgun (WGS) entry which is preliminary data.</text>
</comment>
<dbReference type="InterPro" id="IPR036388">
    <property type="entry name" value="WH-like_DNA-bd_sf"/>
</dbReference>
<reference evidence="2 3" key="1">
    <citation type="submission" date="2019-09" db="EMBL/GenBank/DDBJ databases">
        <title>Nocardioides panacisoli sp. nov., isolated from the soil of a ginseng field.</title>
        <authorList>
            <person name="Cho C."/>
        </authorList>
    </citation>
    <scope>NUCLEOTIDE SEQUENCE [LARGE SCALE GENOMIC DNA]</scope>
    <source>
        <strain evidence="2 3">BN140041</strain>
    </source>
</reference>
<evidence type="ECO:0000259" key="1">
    <source>
        <dbReference type="PROSITE" id="PS50987"/>
    </source>
</evidence>
<dbReference type="CDD" id="cd00090">
    <property type="entry name" value="HTH_ARSR"/>
    <property type="match status" value="1"/>
</dbReference>
<dbReference type="Proteomes" id="UP000324351">
    <property type="component" value="Unassembled WGS sequence"/>
</dbReference>
<dbReference type="EMBL" id="VUJW01000012">
    <property type="protein sequence ID" value="KAA1424266.1"/>
    <property type="molecule type" value="Genomic_DNA"/>
</dbReference>
<dbReference type="PROSITE" id="PS50987">
    <property type="entry name" value="HTH_ARSR_2"/>
    <property type="match status" value="1"/>
</dbReference>
<keyword evidence="3" id="KW-1185">Reference proteome</keyword>
<protein>
    <submittedName>
        <fullName evidence="2">Helix-turn-helix transcriptional regulator</fullName>
    </submittedName>
</protein>
<sequence>MSDERISTLRATAHPLRLRMLSLLTGTAMSAAEVARELGITHANASYHLRLLHDADLVVVEGEERIRGGVAKRYRYPHERPEPKPSPADLTAQVHAMAQELLRRFEHRRPGRGSFTDAELWVTEETWQEVAEMVERASRLLHEQAQRPRTEGTIPVNLTVAAFRMEQS</sequence>